<proteinExistence type="predicted"/>
<organism evidence="2 3">
    <name type="scientific">Prorocentrum cordatum</name>
    <dbReference type="NCBI Taxonomy" id="2364126"/>
    <lineage>
        <taxon>Eukaryota</taxon>
        <taxon>Sar</taxon>
        <taxon>Alveolata</taxon>
        <taxon>Dinophyceae</taxon>
        <taxon>Prorocentrales</taxon>
        <taxon>Prorocentraceae</taxon>
        <taxon>Prorocentrum</taxon>
    </lineage>
</organism>
<feature type="region of interest" description="Disordered" evidence="1">
    <location>
        <begin position="1"/>
        <end position="20"/>
    </location>
</feature>
<comment type="caution">
    <text evidence="2">The sequence shown here is derived from an EMBL/GenBank/DDBJ whole genome shotgun (WGS) entry which is preliminary data.</text>
</comment>
<dbReference type="Proteomes" id="UP001189429">
    <property type="component" value="Unassembled WGS sequence"/>
</dbReference>
<protein>
    <submittedName>
        <fullName evidence="2">Uncharacterized protein</fullName>
    </submittedName>
</protein>
<accession>A0ABN9U6G7</accession>
<evidence type="ECO:0000256" key="1">
    <source>
        <dbReference type="SAM" id="MobiDB-lite"/>
    </source>
</evidence>
<evidence type="ECO:0000313" key="2">
    <source>
        <dbReference type="EMBL" id="CAK0854594.1"/>
    </source>
</evidence>
<evidence type="ECO:0000313" key="3">
    <source>
        <dbReference type="Proteomes" id="UP001189429"/>
    </source>
</evidence>
<reference evidence="2" key="1">
    <citation type="submission" date="2023-10" db="EMBL/GenBank/DDBJ databases">
        <authorList>
            <person name="Chen Y."/>
            <person name="Shah S."/>
            <person name="Dougan E. K."/>
            <person name="Thang M."/>
            <person name="Chan C."/>
        </authorList>
    </citation>
    <scope>NUCLEOTIDE SEQUENCE [LARGE SCALE GENOMIC DNA]</scope>
</reference>
<name>A0ABN9U6G7_9DINO</name>
<dbReference type="EMBL" id="CAUYUJ010015489">
    <property type="protein sequence ID" value="CAK0854594.1"/>
    <property type="molecule type" value="Genomic_DNA"/>
</dbReference>
<sequence>MAAARCPVTGKWAGDVSRPPGSLPEWAASAKQRGAGYLRAQSAPATTQTRYQDAYEKLMGFASEHGLSVLAGAAVDASLEVHLDHQWLDGRGIYDARVAVRGTAHVQCSNLKDPTALQLARAALRGWQQRVGGVSRDPMPQQALFLACDWLCDTGDKADLSAAQALMTQFHGYLRPGEVRPITAIDIMVAGEQDDTAVFGDDASKKAGRDQAAGLLAKLKAAKRGSSVPLSGLTLAEYERRCKAAFEACSLRALRLIPHMDRIQSRGHWEARKSALRYMKQGRLMRQIGKLTPAYLQKYKSVSTSVCRKLLRF</sequence>
<keyword evidence="3" id="KW-1185">Reference proteome</keyword>
<gene>
    <name evidence="2" type="ORF">PCOR1329_LOCUS45635</name>
</gene>